<accession>A0ABU0G2E7</accession>
<proteinExistence type="inferred from homology"/>
<evidence type="ECO:0000313" key="8">
    <source>
        <dbReference type="Proteomes" id="UP001238496"/>
    </source>
</evidence>
<evidence type="ECO:0000256" key="2">
    <source>
        <dbReference type="SAM" id="Coils"/>
    </source>
</evidence>
<dbReference type="InterPro" id="IPR058624">
    <property type="entry name" value="MdtA-like_HH"/>
</dbReference>
<evidence type="ECO:0000259" key="4">
    <source>
        <dbReference type="Pfam" id="PF25876"/>
    </source>
</evidence>
<dbReference type="Gene3D" id="2.40.420.20">
    <property type="match status" value="1"/>
</dbReference>
<feature type="chain" id="PRO_5047178653" evidence="3">
    <location>
        <begin position="26"/>
        <end position="362"/>
    </location>
</feature>
<feature type="domain" description="Multidrug resistance protein MdtA-like alpha-helical hairpin" evidence="4">
    <location>
        <begin position="99"/>
        <end position="167"/>
    </location>
</feature>
<dbReference type="InterPro" id="IPR058792">
    <property type="entry name" value="Beta-barrel_RND_2"/>
</dbReference>
<protein>
    <submittedName>
        <fullName evidence="7">RND family efflux transporter MFP subunit</fullName>
    </submittedName>
</protein>
<evidence type="ECO:0000259" key="5">
    <source>
        <dbReference type="Pfam" id="PF25917"/>
    </source>
</evidence>
<keyword evidence="3" id="KW-0732">Signal</keyword>
<feature type="domain" description="Multidrug resistance protein MdtA-like barrel-sandwich hybrid" evidence="5">
    <location>
        <begin position="64"/>
        <end position="193"/>
    </location>
</feature>
<dbReference type="Pfam" id="PF25954">
    <property type="entry name" value="Beta-barrel_RND_2"/>
    <property type="match status" value="1"/>
</dbReference>
<dbReference type="PANTHER" id="PTHR30469:SF15">
    <property type="entry name" value="HLYD FAMILY OF SECRETION PROTEINS"/>
    <property type="match status" value="1"/>
</dbReference>
<dbReference type="InterPro" id="IPR058625">
    <property type="entry name" value="MdtA-like_BSH"/>
</dbReference>
<dbReference type="Pfam" id="PF25876">
    <property type="entry name" value="HH_MFP_RND"/>
    <property type="match status" value="1"/>
</dbReference>
<keyword evidence="8" id="KW-1185">Reference proteome</keyword>
<keyword evidence="2" id="KW-0175">Coiled coil</keyword>
<comment type="caution">
    <text evidence="7">The sequence shown here is derived from an EMBL/GenBank/DDBJ whole genome shotgun (WGS) entry which is preliminary data.</text>
</comment>
<dbReference type="Pfam" id="PF25917">
    <property type="entry name" value="BSH_RND"/>
    <property type="match status" value="1"/>
</dbReference>
<dbReference type="PANTHER" id="PTHR30469">
    <property type="entry name" value="MULTIDRUG RESISTANCE PROTEIN MDTA"/>
    <property type="match status" value="1"/>
</dbReference>
<comment type="similarity">
    <text evidence="1">Belongs to the membrane fusion protein (MFP) (TC 8.A.1) family.</text>
</comment>
<evidence type="ECO:0000256" key="3">
    <source>
        <dbReference type="SAM" id="SignalP"/>
    </source>
</evidence>
<dbReference type="EMBL" id="JAUSUW010000001">
    <property type="protein sequence ID" value="MDQ0419487.1"/>
    <property type="molecule type" value="Genomic_DNA"/>
</dbReference>
<reference evidence="7 8" key="1">
    <citation type="submission" date="2023-07" db="EMBL/GenBank/DDBJ databases">
        <title>Genomic Encyclopedia of Type Strains, Phase IV (KMG-IV): sequencing the most valuable type-strain genomes for metagenomic binning, comparative biology and taxonomic classification.</title>
        <authorList>
            <person name="Goeker M."/>
        </authorList>
    </citation>
    <scope>NUCLEOTIDE SEQUENCE [LARGE SCALE GENOMIC DNA]</scope>
    <source>
        <strain evidence="7 8">DSM 1111</strain>
    </source>
</reference>
<dbReference type="SUPFAM" id="SSF111369">
    <property type="entry name" value="HlyD-like secretion proteins"/>
    <property type="match status" value="1"/>
</dbReference>
<dbReference type="InterPro" id="IPR006143">
    <property type="entry name" value="RND_pump_MFP"/>
</dbReference>
<dbReference type="Proteomes" id="UP001238496">
    <property type="component" value="Unassembled WGS sequence"/>
</dbReference>
<sequence length="362" mass="39241">MHHHRSKTRALALLGSLLAALPVHSADQDPVRTVVFAEVKADHSDLLRFAGTIQPRVEADLAFRTFGRIIRNSVQVGDIVKRDDILMELDPLTAQLAVRSAQAEVRSAEAQLENARIVANRNQILVSSRSASQADLEVAEQALIAAQANLDRAQASLQKANQQLGYTTLRADFDGAITRRNADVGETVAVGQAVLELARLDQRDAVIDVPESLLEPLRNSQKVQIDLQLDPTVSVGGSLREIAPDADPTTRSYRVKIALDDAPVSFRLGSVVSVSLTNVVENAEVTLPSSAVFSENGISHVWRIEPETNQLKKTEVTVVAETTAADTLRILAGLSRGDRIVVTGVDQLKDGQVVKLGQERRT</sequence>
<evidence type="ECO:0000313" key="7">
    <source>
        <dbReference type="EMBL" id="MDQ0419487.1"/>
    </source>
</evidence>
<gene>
    <name evidence="7" type="ORF">J2045_000497</name>
</gene>
<dbReference type="Gene3D" id="2.40.30.170">
    <property type="match status" value="1"/>
</dbReference>
<organism evidence="7 8">
    <name type="scientific">Peteryoungia aggregata LMG 23059</name>
    <dbReference type="NCBI Taxonomy" id="1368425"/>
    <lineage>
        <taxon>Bacteria</taxon>
        <taxon>Pseudomonadati</taxon>
        <taxon>Pseudomonadota</taxon>
        <taxon>Alphaproteobacteria</taxon>
        <taxon>Hyphomicrobiales</taxon>
        <taxon>Rhizobiaceae</taxon>
        <taxon>Peteryoungia</taxon>
    </lineage>
</organism>
<name>A0ABU0G2E7_9HYPH</name>
<dbReference type="RefSeq" id="WP_307369000.1">
    <property type="nucleotide sequence ID" value="NZ_JAUSUW010000001.1"/>
</dbReference>
<dbReference type="Gene3D" id="2.40.50.100">
    <property type="match status" value="1"/>
</dbReference>
<feature type="signal peptide" evidence="3">
    <location>
        <begin position="1"/>
        <end position="25"/>
    </location>
</feature>
<feature type="domain" description="CusB-like beta-barrel" evidence="6">
    <location>
        <begin position="206"/>
        <end position="277"/>
    </location>
</feature>
<dbReference type="Gene3D" id="1.10.287.470">
    <property type="entry name" value="Helix hairpin bin"/>
    <property type="match status" value="1"/>
</dbReference>
<evidence type="ECO:0000259" key="6">
    <source>
        <dbReference type="Pfam" id="PF25954"/>
    </source>
</evidence>
<dbReference type="NCBIfam" id="TIGR01730">
    <property type="entry name" value="RND_mfp"/>
    <property type="match status" value="1"/>
</dbReference>
<evidence type="ECO:0000256" key="1">
    <source>
        <dbReference type="ARBA" id="ARBA00009477"/>
    </source>
</evidence>
<feature type="coiled-coil region" evidence="2">
    <location>
        <begin position="98"/>
        <end position="163"/>
    </location>
</feature>